<keyword evidence="3" id="KW-1185">Reference proteome</keyword>
<evidence type="ECO:0000256" key="1">
    <source>
        <dbReference type="SAM" id="Phobius"/>
    </source>
</evidence>
<dbReference type="EMBL" id="SOAM01000003">
    <property type="protein sequence ID" value="TDS76068.1"/>
    <property type="molecule type" value="Genomic_DNA"/>
</dbReference>
<protein>
    <submittedName>
        <fullName evidence="2">Uncharacterized protein</fullName>
    </submittedName>
</protein>
<keyword evidence="1" id="KW-0472">Membrane</keyword>
<accession>A0A4V6Q0Y3</accession>
<sequence>MLALPLNPVVPRDLPVCLPGRACVDETPGGAWILAATSALTPASGVIAAVCFAAIGASFLPIAVGLRQQWRGVGVRPSLVLLPPAMVIAGFGAVVAVGGRLATVSATPARTVDRHRRCRPR</sequence>
<keyword evidence="1" id="KW-1133">Transmembrane helix</keyword>
<evidence type="ECO:0000313" key="3">
    <source>
        <dbReference type="Proteomes" id="UP000295344"/>
    </source>
</evidence>
<name>A0A4V6Q0Y3_9MICO</name>
<reference evidence="2 3" key="1">
    <citation type="submission" date="2019-03" db="EMBL/GenBank/DDBJ databases">
        <title>Genomic Encyclopedia of Archaeal and Bacterial Type Strains, Phase II (KMG-II): from individual species to whole genera.</title>
        <authorList>
            <person name="Goeker M."/>
        </authorList>
    </citation>
    <scope>NUCLEOTIDE SEQUENCE [LARGE SCALE GENOMIC DNA]</scope>
    <source>
        <strain evidence="2 3">DSM 24782</strain>
    </source>
</reference>
<organism evidence="2 3">
    <name type="scientific">Amnibacterium kyonggiense</name>
    <dbReference type="NCBI Taxonomy" id="595671"/>
    <lineage>
        <taxon>Bacteria</taxon>
        <taxon>Bacillati</taxon>
        <taxon>Actinomycetota</taxon>
        <taxon>Actinomycetes</taxon>
        <taxon>Micrococcales</taxon>
        <taxon>Microbacteriaceae</taxon>
        <taxon>Amnibacterium</taxon>
    </lineage>
</organism>
<gene>
    <name evidence="2" type="ORF">CLV52_3184</name>
</gene>
<evidence type="ECO:0000313" key="2">
    <source>
        <dbReference type="EMBL" id="TDS76068.1"/>
    </source>
</evidence>
<feature type="transmembrane region" description="Helical" evidence="1">
    <location>
        <begin position="78"/>
        <end position="98"/>
    </location>
</feature>
<dbReference type="AlphaFoldDB" id="A0A4V6Q0Y3"/>
<proteinExistence type="predicted"/>
<feature type="transmembrane region" description="Helical" evidence="1">
    <location>
        <begin position="46"/>
        <end position="66"/>
    </location>
</feature>
<comment type="caution">
    <text evidence="2">The sequence shown here is derived from an EMBL/GenBank/DDBJ whole genome shotgun (WGS) entry which is preliminary data.</text>
</comment>
<keyword evidence="1" id="KW-0812">Transmembrane</keyword>
<dbReference type="Proteomes" id="UP000295344">
    <property type="component" value="Unassembled WGS sequence"/>
</dbReference>